<accession>A0A645CD03</accession>
<evidence type="ECO:0000313" key="1">
    <source>
        <dbReference type="EMBL" id="MPM74752.1"/>
    </source>
</evidence>
<sequence length="49" mass="5298">MGVQPDMQVFSHFFTAAQAVVIGGAGQRIGGDLCRAKLRRMALNQHITV</sequence>
<gene>
    <name evidence="1" type="ORF">SDC9_121741</name>
</gene>
<dbReference type="AlphaFoldDB" id="A0A645CD03"/>
<reference evidence="1" key="1">
    <citation type="submission" date="2019-08" db="EMBL/GenBank/DDBJ databases">
        <authorList>
            <person name="Kucharzyk K."/>
            <person name="Murdoch R.W."/>
            <person name="Higgins S."/>
            <person name="Loffler F."/>
        </authorList>
    </citation>
    <scope>NUCLEOTIDE SEQUENCE</scope>
</reference>
<proteinExistence type="predicted"/>
<comment type="caution">
    <text evidence="1">The sequence shown here is derived from an EMBL/GenBank/DDBJ whole genome shotgun (WGS) entry which is preliminary data.</text>
</comment>
<dbReference type="EMBL" id="VSSQ01026175">
    <property type="protein sequence ID" value="MPM74752.1"/>
    <property type="molecule type" value="Genomic_DNA"/>
</dbReference>
<name>A0A645CD03_9ZZZZ</name>
<organism evidence="1">
    <name type="scientific">bioreactor metagenome</name>
    <dbReference type="NCBI Taxonomy" id="1076179"/>
    <lineage>
        <taxon>unclassified sequences</taxon>
        <taxon>metagenomes</taxon>
        <taxon>ecological metagenomes</taxon>
    </lineage>
</organism>
<protein>
    <submittedName>
        <fullName evidence="1">Uncharacterized protein</fullName>
    </submittedName>
</protein>